<feature type="transmembrane region" description="Helical" evidence="1">
    <location>
        <begin position="36"/>
        <end position="59"/>
    </location>
</feature>
<feature type="transmembrane region" description="Helical" evidence="1">
    <location>
        <begin position="306"/>
        <end position="326"/>
    </location>
</feature>
<evidence type="ECO:0008006" key="4">
    <source>
        <dbReference type="Google" id="ProtNLM"/>
    </source>
</evidence>
<feature type="transmembrane region" description="Helical" evidence="1">
    <location>
        <begin position="209"/>
        <end position="236"/>
    </location>
</feature>
<evidence type="ECO:0000256" key="1">
    <source>
        <dbReference type="SAM" id="Phobius"/>
    </source>
</evidence>
<protein>
    <recommendedName>
        <fullName evidence="4">AcrB/AcrD/AcrF family protein</fullName>
    </recommendedName>
</protein>
<feature type="transmembrane region" description="Helical" evidence="1">
    <location>
        <begin position="126"/>
        <end position="147"/>
    </location>
</feature>
<feature type="transmembrane region" description="Helical" evidence="1">
    <location>
        <begin position="281"/>
        <end position="299"/>
    </location>
</feature>
<name>A0A246K0V5_9SPHN</name>
<dbReference type="EMBL" id="NISK01000001">
    <property type="protein sequence ID" value="OWQ99149.1"/>
    <property type="molecule type" value="Genomic_DNA"/>
</dbReference>
<feature type="transmembrane region" description="Helical" evidence="1">
    <location>
        <begin position="395"/>
        <end position="413"/>
    </location>
</feature>
<comment type="caution">
    <text evidence="2">The sequence shown here is derived from an EMBL/GenBank/DDBJ whole genome shotgun (WGS) entry which is preliminary data.</text>
</comment>
<evidence type="ECO:0000313" key="3">
    <source>
        <dbReference type="Proteomes" id="UP000197361"/>
    </source>
</evidence>
<proteinExistence type="predicted"/>
<accession>A0A246K0V5</accession>
<keyword evidence="1" id="KW-0812">Transmembrane</keyword>
<evidence type="ECO:0000313" key="2">
    <source>
        <dbReference type="EMBL" id="OWQ99149.1"/>
    </source>
</evidence>
<reference evidence="2 3" key="1">
    <citation type="journal article" date="2010" name="Int. J. Syst. Evol. Microbiol.">
        <title>Sphingopyxis bauzanensis sp. nov., a psychrophilic bacterium isolated from soil.</title>
        <authorList>
            <person name="Zhang D.C."/>
            <person name="Liu H.C."/>
            <person name="Xin Y.H."/>
            <person name="Zhou Y.G."/>
            <person name="Schinner F."/>
            <person name="Margesin R."/>
        </authorList>
    </citation>
    <scope>NUCLEOTIDE SEQUENCE [LARGE SCALE GENOMIC DNA]</scope>
    <source>
        <strain evidence="2 3">DSM 22271</strain>
    </source>
</reference>
<sequence>MTEAAAPVVGGAVLPPSSISDGVGVSPWFTPVRIALILWAAMSLIAIIVNWQAIGALDLSDTDDAMRMAQVRDLLAGQSWWDLKQYRVNPAGGGVLMHWSRIVDAPLAAGLLVLEPLFGQDMAERIVMTLWPPMLGAALCAACALGYRNLSDWRIAYIVPLFLIMAGFIVMQFRPLRVDHHGWQILLAMLLMAQALRPASWRAGLWGGLFAAALLAVSIEGLPIVALFAALAALRWALHGRTVDRDRLCGLMGALAGGALLVQFATRGPIGLVGTWCDSLSAPYMAAFAAGAALTFAAARANPAAPWARFGLLGAAGLAAAGALVWTEPACAKGPFASLDPIVAEYWYRHVLEGQPLWMSKPHDAIHVLVPSLIGLAGSVLAWRGCREMADRRNWATVIVALLGAAALSLLVLRSAATAHLFALPGCAWLGLRLWTWARTISSVVPRIVGSAAAALTLPLIGSTAVAAVLTAIVPSLQAEEARAAAKKATESRYQTTCLDPAAIAALDILPATTVLTPIDLGAPVIFWTRHSLVATPHHRNKDAMADSIRIFAGDPAKAETLVRQHGATLIVFCRTANDLTKYRHARKDALAAQLYAGKPPTWLEAVPIASRAGLSVWRVKPAAR</sequence>
<feature type="transmembrane region" description="Helical" evidence="1">
    <location>
        <begin position="448"/>
        <end position="474"/>
    </location>
</feature>
<keyword evidence="1" id="KW-0472">Membrane</keyword>
<keyword evidence="3" id="KW-1185">Reference proteome</keyword>
<gene>
    <name evidence="2" type="ORF">CDQ92_02985</name>
</gene>
<feature type="transmembrane region" description="Helical" evidence="1">
    <location>
        <begin position="248"/>
        <end position="266"/>
    </location>
</feature>
<feature type="transmembrane region" description="Helical" evidence="1">
    <location>
        <begin position="153"/>
        <end position="173"/>
    </location>
</feature>
<keyword evidence="1" id="KW-1133">Transmembrane helix</keyword>
<feature type="transmembrane region" description="Helical" evidence="1">
    <location>
        <begin position="419"/>
        <end position="436"/>
    </location>
</feature>
<dbReference type="AlphaFoldDB" id="A0A246K0V5"/>
<organism evidence="2 3">
    <name type="scientific">Sphingopyxis bauzanensis</name>
    <dbReference type="NCBI Taxonomy" id="651663"/>
    <lineage>
        <taxon>Bacteria</taxon>
        <taxon>Pseudomonadati</taxon>
        <taxon>Pseudomonadota</taxon>
        <taxon>Alphaproteobacteria</taxon>
        <taxon>Sphingomonadales</taxon>
        <taxon>Sphingomonadaceae</taxon>
        <taxon>Sphingopyxis</taxon>
    </lineage>
</organism>
<dbReference type="Proteomes" id="UP000197361">
    <property type="component" value="Unassembled WGS sequence"/>
</dbReference>
<feature type="transmembrane region" description="Helical" evidence="1">
    <location>
        <begin position="365"/>
        <end position="383"/>
    </location>
</feature>